<dbReference type="SUPFAM" id="SSF46955">
    <property type="entry name" value="Putative DNA-binding domain"/>
    <property type="match status" value="1"/>
</dbReference>
<protein>
    <submittedName>
        <fullName evidence="5">MerR family transcriptional regulator</fullName>
    </submittedName>
</protein>
<dbReference type="SMART" id="SM00422">
    <property type="entry name" value="HTH_MERR"/>
    <property type="match status" value="1"/>
</dbReference>
<reference evidence="5 6" key="1">
    <citation type="submission" date="2019-04" db="EMBL/GenBank/DDBJ databases">
        <title>Natronospirillum operosus gen. nov., sp. nov., a haloalkaliphilic satellite isolated from decaying biomass of laboratory culture of cyanobacterium Geitlerinema sp. and proposal of Natronospirillaceae fam. nov. and Saccharospirillaceae fam. nov.</title>
        <authorList>
            <person name="Kevbrin V."/>
            <person name="Boltyanskaya Y."/>
            <person name="Koziaeva V."/>
            <person name="Grouzdev D.S."/>
            <person name="Park M."/>
            <person name="Cho J."/>
        </authorList>
    </citation>
    <scope>NUCLEOTIDE SEQUENCE [LARGE SCALE GENOMIC DNA]</scope>
    <source>
        <strain evidence="5 6">G-116</strain>
    </source>
</reference>
<dbReference type="OrthoDB" id="9808480at2"/>
<keyword evidence="2" id="KW-0238">DNA-binding</keyword>
<gene>
    <name evidence="5" type="ORF">E4656_13245</name>
</gene>
<dbReference type="PRINTS" id="PR00040">
    <property type="entry name" value="HTHMERR"/>
</dbReference>
<dbReference type="PROSITE" id="PS50937">
    <property type="entry name" value="HTH_MERR_2"/>
    <property type="match status" value="1"/>
</dbReference>
<dbReference type="Proteomes" id="UP000297475">
    <property type="component" value="Unassembled WGS sequence"/>
</dbReference>
<dbReference type="GO" id="GO:0003677">
    <property type="term" value="F:DNA binding"/>
    <property type="evidence" value="ECO:0007669"/>
    <property type="project" value="UniProtKB-KW"/>
</dbReference>
<evidence type="ECO:0000256" key="1">
    <source>
        <dbReference type="ARBA" id="ARBA00023015"/>
    </source>
</evidence>
<name>A0A4Z0WA48_9GAMM</name>
<evidence type="ECO:0000259" key="4">
    <source>
        <dbReference type="PROSITE" id="PS50937"/>
    </source>
</evidence>
<keyword evidence="1" id="KW-0805">Transcription regulation</keyword>
<accession>A0A4Z0WA48</accession>
<dbReference type="InterPro" id="IPR000551">
    <property type="entry name" value="MerR-type_HTH_dom"/>
</dbReference>
<dbReference type="Gene3D" id="1.10.1660.10">
    <property type="match status" value="1"/>
</dbReference>
<keyword evidence="3" id="KW-0804">Transcription</keyword>
<dbReference type="PANTHER" id="PTHR30204:SF94">
    <property type="entry name" value="HEAVY METAL-DEPENDENT TRANSCRIPTIONAL REGULATOR HI_0293-RELATED"/>
    <property type="match status" value="1"/>
</dbReference>
<dbReference type="GO" id="GO:0003700">
    <property type="term" value="F:DNA-binding transcription factor activity"/>
    <property type="evidence" value="ECO:0007669"/>
    <property type="project" value="InterPro"/>
</dbReference>
<dbReference type="PANTHER" id="PTHR30204">
    <property type="entry name" value="REDOX-CYCLING DRUG-SENSING TRANSCRIPTIONAL ACTIVATOR SOXR"/>
    <property type="match status" value="1"/>
</dbReference>
<evidence type="ECO:0000256" key="3">
    <source>
        <dbReference type="ARBA" id="ARBA00023163"/>
    </source>
</evidence>
<organism evidence="5 6">
    <name type="scientific">Natronospirillum operosum</name>
    <dbReference type="NCBI Taxonomy" id="2759953"/>
    <lineage>
        <taxon>Bacteria</taxon>
        <taxon>Pseudomonadati</taxon>
        <taxon>Pseudomonadota</taxon>
        <taxon>Gammaproteobacteria</taxon>
        <taxon>Oceanospirillales</taxon>
        <taxon>Natronospirillaceae</taxon>
        <taxon>Natronospirillum</taxon>
    </lineage>
</organism>
<dbReference type="InterPro" id="IPR047057">
    <property type="entry name" value="MerR_fam"/>
</dbReference>
<dbReference type="AlphaFoldDB" id="A0A4Z0WA48"/>
<comment type="caution">
    <text evidence="5">The sequence shown here is derived from an EMBL/GenBank/DDBJ whole genome shotgun (WGS) entry which is preliminary data.</text>
</comment>
<dbReference type="EMBL" id="SRMF01000005">
    <property type="protein sequence ID" value="TGG92436.1"/>
    <property type="molecule type" value="Genomic_DNA"/>
</dbReference>
<keyword evidence="6" id="KW-1185">Reference proteome</keyword>
<dbReference type="InterPro" id="IPR009061">
    <property type="entry name" value="DNA-bd_dom_put_sf"/>
</dbReference>
<evidence type="ECO:0000313" key="6">
    <source>
        <dbReference type="Proteomes" id="UP000297475"/>
    </source>
</evidence>
<dbReference type="PROSITE" id="PS00552">
    <property type="entry name" value="HTH_MERR_1"/>
    <property type="match status" value="1"/>
</dbReference>
<dbReference type="Pfam" id="PF13411">
    <property type="entry name" value="MerR_1"/>
    <property type="match status" value="1"/>
</dbReference>
<evidence type="ECO:0000313" key="5">
    <source>
        <dbReference type="EMBL" id="TGG92436.1"/>
    </source>
</evidence>
<evidence type="ECO:0000256" key="2">
    <source>
        <dbReference type="ARBA" id="ARBA00023125"/>
    </source>
</evidence>
<feature type="domain" description="HTH merR-type" evidence="4">
    <location>
        <begin position="36"/>
        <end position="100"/>
    </location>
</feature>
<sequence length="162" mass="18579">MDTSVLAIWAESKVWSMLQSQDPTTIMRFPFMKAAQVARTAGINKETLRYYEKEGLITPPARQDNGYRAYTPQVLEELKFIRLAKSVGFTLKEIRPAIPFLRDPDPQCPTLIAHLHQQVARIDENIETLQQSRATLLRWLSKLETQSASDLKVGLIENRCHK</sequence>
<proteinExistence type="predicted"/>